<reference evidence="12" key="1">
    <citation type="submission" date="2016-03" db="EMBL/GenBank/DDBJ databases">
        <title>Mechanisms controlling the formation of the plant cell surface in tip-growing cells are functionally conserved among land plants.</title>
        <authorList>
            <person name="Honkanen S."/>
            <person name="Jones V.A."/>
            <person name="Morieri G."/>
            <person name="Champion C."/>
            <person name="Hetherington A.J."/>
            <person name="Kelly S."/>
            <person name="Saint-Marcoux D."/>
            <person name="Proust H."/>
            <person name="Prescott H."/>
            <person name="Dolan L."/>
        </authorList>
    </citation>
    <scope>NUCLEOTIDE SEQUENCE [LARGE SCALE GENOMIC DNA]</scope>
    <source>
        <tissue evidence="12">Whole gametophyte</tissue>
    </source>
</reference>
<dbReference type="Pfam" id="PF07887">
    <property type="entry name" value="Calmodulin_bind"/>
    <property type="match status" value="1"/>
</dbReference>
<feature type="domain" description="Calmodulin binding protein C-terminal" evidence="11">
    <location>
        <begin position="319"/>
        <end position="362"/>
    </location>
</feature>
<sequence length="746" mass="82521">MAREKRPLEKDACTEGMPEGKRQRVPALASVIVEAVKMDSLQKLCSTLEPLLRRVVGEEVERVLAKLTPAKVGFRSSPKRIQGSDSRSLRLQFRNKLALPLFTGSKVEGEQGSPIHVVLQDASSGQVVTGGVEASAKLEVVVLEGDFSADDEEDWSQEDFENHEVRERDGKRPLLTGDLFVNLKEGVGTLGELTFTDNSSWIRSRKFRLGVKISSGHCEGLRIREAKTEAFTVKDHRGELYKKHYPPALHDEVWRLDKIGKDGAFHKRLNQSDIQTVEDFLRLVVMDPQKLRNILGNGMSNKMWEGTVEHAKTCVLSGKLHVYYADDKQNIGVIFNNIFQLMGLIADGQYMSVDSLSDSEKSVKELPDFVVGFSRIALHTITLAYSPMAPVGYACEPADASTGCKVQSQVGKRTDDDGLTVVLFYIVMTIFKRRGFNVYVDKLVKVAYENWENVVEYDGEALIGVKPHKLRGIDAHTEDPIVHPGSSGHQSLSNASIQNVVSSPQMMMALQRPPSGGQIFHPPEQKVHMKYLNQVSSVAEHHGGHGVLNAGMNYPSTQSSLISVTHQNYLHGAAAPLTGLALGLPHTGIPSSPGPSIAALNSANPIPGSGTGTSDWPRFKELRGHENLSRTIQEDELFSEDELRAKSLEMLENEDMHMQIQQLLRMFNVASGDVPSNPYPNVHGDESFSFGAFSPPPDLNVGMDRTRLNGRANVGWLKLKAALRWGIFIRKRAAARRAQLEELEDE</sequence>
<feature type="region of interest" description="Disordered" evidence="8">
    <location>
        <begin position="1"/>
        <end position="20"/>
    </location>
</feature>
<keyword evidence="6" id="KW-0804">Transcription</keyword>
<dbReference type="GO" id="GO:0005516">
    <property type="term" value="F:calmodulin binding"/>
    <property type="evidence" value="ECO:0007669"/>
    <property type="project" value="InterPro"/>
</dbReference>
<evidence type="ECO:0000256" key="8">
    <source>
        <dbReference type="SAM" id="MobiDB-lite"/>
    </source>
</evidence>
<evidence type="ECO:0000256" key="3">
    <source>
        <dbReference type="ARBA" id="ARBA00023015"/>
    </source>
</evidence>
<accession>A0A176WR28</accession>
<evidence type="ECO:0000256" key="7">
    <source>
        <dbReference type="ARBA" id="ARBA00023242"/>
    </source>
</evidence>
<dbReference type="GO" id="GO:0043565">
    <property type="term" value="F:sequence-specific DNA binding"/>
    <property type="evidence" value="ECO:0007669"/>
    <property type="project" value="TreeGrafter"/>
</dbReference>
<dbReference type="Pfam" id="PF20452">
    <property type="entry name" value="Calmod_bind_C"/>
    <property type="match status" value="1"/>
</dbReference>
<dbReference type="Pfam" id="PF20451">
    <property type="entry name" value="Calmod_bind_M"/>
    <property type="match status" value="1"/>
</dbReference>
<keyword evidence="13" id="KW-1185">Reference proteome</keyword>
<comment type="caution">
    <text evidence="12">The sequence shown here is derived from an EMBL/GenBank/DDBJ whole genome shotgun (WGS) entry which is preliminary data.</text>
</comment>
<protein>
    <submittedName>
        <fullName evidence="12">Uncharacterized protein</fullName>
    </submittedName>
</protein>
<dbReference type="PANTHER" id="PTHR31713">
    <property type="entry name" value="OS02G0177800 PROTEIN"/>
    <property type="match status" value="1"/>
</dbReference>
<comment type="subcellular location">
    <subcellularLocation>
        <location evidence="1">Nucleus</location>
    </subcellularLocation>
</comment>
<name>A0A176WR28_MARPO</name>
<comment type="similarity">
    <text evidence="2">Belongs to the plant ACBP60 protein family.</text>
</comment>
<dbReference type="AlphaFoldDB" id="A0A176WR28"/>
<organism evidence="12 13">
    <name type="scientific">Marchantia polymorpha subsp. ruderalis</name>
    <dbReference type="NCBI Taxonomy" id="1480154"/>
    <lineage>
        <taxon>Eukaryota</taxon>
        <taxon>Viridiplantae</taxon>
        <taxon>Streptophyta</taxon>
        <taxon>Embryophyta</taxon>
        <taxon>Marchantiophyta</taxon>
        <taxon>Marchantiopsida</taxon>
        <taxon>Marchantiidae</taxon>
        <taxon>Marchantiales</taxon>
        <taxon>Marchantiaceae</taxon>
        <taxon>Marchantia</taxon>
    </lineage>
</organism>
<keyword evidence="3" id="KW-0805">Transcription regulation</keyword>
<dbReference type="InterPro" id="IPR046829">
    <property type="entry name" value="Calmod_bind_C"/>
</dbReference>
<evidence type="ECO:0000256" key="6">
    <source>
        <dbReference type="ARBA" id="ARBA00023163"/>
    </source>
</evidence>
<dbReference type="EMBL" id="LVLJ01000129">
    <property type="protein sequence ID" value="OAE35567.1"/>
    <property type="molecule type" value="Genomic_DNA"/>
</dbReference>
<evidence type="ECO:0000259" key="9">
    <source>
        <dbReference type="Pfam" id="PF07887"/>
    </source>
</evidence>
<evidence type="ECO:0000256" key="1">
    <source>
        <dbReference type="ARBA" id="ARBA00004123"/>
    </source>
</evidence>
<proteinExistence type="inferred from homology"/>
<gene>
    <name evidence="12" type="ORF">AXG93_2841s1000</name>
</gene>
<keyword evidence="4" id="KW-0238">DNA-binding</keyword>
<dbReference type="Proteomes" id="UP000077202">
    <property type="component" value="Unassembled WGS sequence"/>
</dbReference>
<dbReference type="PANTHER" id="PTHR31713:SF96">
    <property type="entry name" value="OS02G0562300 PROTEIN"/>
    <property type="match status" value="1"/>
</dbReference>
<evidence type="ECO:0000313" key="13">
    <source>
        <dbReference type="Proteomes" id="UP000077202"/>
    </source>
</evidence>
<dbReference type="GO" id="GO:0005634">
    <property type="term" value="C:nucleus"/>
    <property type="evidence" value="ECO:0007669"/>
    <property type="project" value="UniProtKB-SubCell"/>
</dbReference>
<evidence type="ECO:0000313" key="12">
    <source>
        <dbReference type="EMBL" id="OAE35567.1"/>
    </source>
</evidence>
<keyword evidence="7" id="KW-0539">Nucleus</keyword>
<dbReference type="InterPro" id="IPR046830">
    <property type="entry name" value="Calmod_bind_M"/>
</dbReference>
<evidence type="ECO:0000259" key="11">
    <source>
        <dbReference type="Pfam" id="PF20452"/>
    </source>
</evidence>
<feature type="domain" description="Calmodulin binding protein-like N-terminal" evidence="9">
    <location>
        <begin position="89"/>
        <end position="236"/>
    </location>
</feature>
<evidence type="ECO:0000259" key="10">
    <source>
        <dbReference type="Pfam" id="PF20451"/>
    </source>
</evidence>
<dbReference type="GO" id="GO:0003700">
    <property type="term" value="F:DNA-binding transcription factor activity"/>
    <property type="evidence" value="ECO:0007669"/>
    <property type="project" value="TreeGrafter"/>
</dbReference>
<dbReference type="InterPro" id="IPR012416">
    <property type="entry name" value="CBP60"/>
</dbReference>
<evidence type="ECO:0000256" key="2">
    <source>
        <dbReference type="ARBA" id="ARBA00007214"/>
    </source>
</evidence>
<evidence type="ECO:0000256" key="4">
    <source>
        <dbReference type="ARBA" id="ARBA00023125"/>
    </source>
</evidence>
<feature type="domain" description="Calmodulin binding protein central" evidence="10">
    <location>
        <begin position="248"/>
        <end position="314"/>
    </location>
</feature>
<dbReference type="GO" id="GO:0080142">
    <property type="term" value="P:regulation of salicylic acid biosynthetic process"/>
    <property type="evidence" value="ECO:0007669"/>
    <property type="project" value="TreeGrafter"/>
</dbReference>
<evidence type="ECO:0000256" key="5">
    <source>
        <dbReference type="ARBA" id="ARBA00023159"/>
    </source>
</evidence>
<keyword evidence="5" id="KW-0010">Activator</keyword>
<dbReference type="InterPro" id="IPR046831">
    <property type="entry name" value="Calmodulin_bind_N"/>
</dbReference>